<name>A0A820S4Z8_9BILA</name>
<organism evidence="4 5">
    <name type="scientific">Adineta steineri</name>
    <dbReference type="NCBI Taxonomy" id="433720"/>
    <lineage>
        <taxon>Eukaryota</taxon>
        <taxon>Metazoa</taxon>
        <taxon>Spiralia</taxon>
        <taxon>Gnathifera</taxon>
        <taxon>Rotifera</taxon>
        <taxon>Eurotatoria</taxon>
        <taxon>Bdelloidea</taxon>
        <taxon>Adinetida</taxon>
        <taxon>Adinetidae</taxon>
        <taxon>Adineta</taxon>
    </lineage>
</organism>
<dbReference type="PANTHER" id="PTHR23345:SF15">
    <property type="entry name" value="VITELLOGENIN 1-RELATED"/>
    <property type="match status" value="1"/>
</dbReference>
<reference evidence="4" key="1">
    <citation type="submission" date="2021-02" db="EMBL/GenBank/DDBJ databases">
        <authorList>
            <person name="Nowell W R."/>
        </authorList>
    </citation>
    <scope>NUCLEOTIDE SEQUENCE</scope>
</reference>
<dbReference type="Proteomes" id="UP000663868">
    <property type="component" value="Unassembled WGS sequence"/>
</dbReference>
<evidence type="ECO:0000259" key="3">
    <source>
        <dbReference type="Pfam" id="PF01347"/>
    </source>
</evidence>
<dbReference type="SUPFAM" id="SSF56968">
    <property type="entry name" value="Lipovitellin-phosvitin complex, beta-sheet shell regions"/>
    <property type="match status" value="1"/>
</dbReference>
<keyword evidence="2" id="KW-0758">Storage protein</keyword>
<dbReference type="AlphaFoldDB" id="A0A820S4Z8"/>
<accession>A0A820S4Z8</accession>
<dbReference type="GO" id="GO:0005319">
    <property type="term" value="F:lipid transporter activity"/>
    <property type="evidence" value="ECO:0007669"/>
    <property type="project" value="InterPro"/>
</dbReference>
<dbReference type="InterPro" id="IPR015819">
    <property type="entry name" value="Lipid_transp_b-sht_shell"/>
</dbReference>
<sequence>AKLSVANAQYDLKNQITADAHIRNLGDCNYAIQLRNVKITETKDEQETTVTATASAQRELENLVVRFRWVDGFIVAVEADSSAKVDHVNFVKGLLSILQV</sequence>
<feature type="non-terminal residue" evidence="4">
    <location>
        <position position="100"/>
    </location>
</feature>
<dbReference type="EMBL" id="CAJOBB010031374">
    <property type="protein sequence ID" value="CAF4450184.1"/>
    <property type="molecule type" value="Genomic_DNA"/>
</dbReference>
<evidence type="ECO:0000313" key="4">
    <source>
        <dbReference type="EMBL" id="CAF4450184.1"/>
    </source>
</evidence>
<dbReference type="InterPro" id="IPR050733">
    <property type="entry name" value="Vitellogenin/Apolipophorin"/>
</dbReference>
<feature type="domain" description="Vitellogenin" evidence="3">
    <location>
        <begin position="14"/>
        <end position="100"/>
    </location>
</feature>
<keyword evidence="1" id="KW-0732">Signal</keyword>
<dbReference type="InterPro" id="IPR001747">
    <property type="entry name" value="Vitellogenin_N"/>
</dbReference>
<evidence type="ECO:0000313" key="5">
    <source>
        <dbReference type="Proteomes" id="UP000663868"/>
    </source>
</evidence>
<dbReference type="Pfam" id="PF01347">
    <property type="entry name" value="Vitellogenin_N"/>
    <property type="match status" value="1"/>
</dbReference>
<feature type="non-terminal residue" evidence="4">
    <location>
        <position position="1"/>
    </location>
</feature>
<dbReference type="InterPro" id="IPR015816">
    <property type="entry name" value="Vitellinogen_b-sht_N"/>
</dbReference>
<dbReference type="PANTHER" id="PTHR23345">
    <property type="entry name" value="VITELLOGENIN-RELATED"/>
    <property type="match status" value="1"/>
</dbReference>
<gene>
    <name evidence="4" type="ORF">KXQ929_LOCUS53902</name>
</gene>
<evidence type="ECO:0000256" key="1">
    <source>
        <dbReference type="ARBA" id="ARBA00022729"/>
    </source>
</evidence>
<dbReference type="Gene3D" id="2.30.230.10">
    <property type="entry name" value="Lipovitellin, beta-sheet shell regions, chain A"/>
    <property type="match status" value="1"/>
</dbReference>
<evidence type="ECO:0000256" key="2">
    <source>
        <dbReference type="ARBA" id="ARBA00022761"/>
    </source>
</evidence>
<proteinExistence type="predicted"/>
<comment type="caution">
    <text evidence="4">The sequence shown here is derived from an EMBL/GenBank/DDBJ whole genome shotgun (WGS) entry which is preliminary data.</text>
</comment>
<protein>
    <recommendedName>
        <fullName evidence="3">Vitellogenin domain-containing protein</fullName>
    </recommendedName>
</protein>